<name>A0ABR6VYK1_9BACT</name>
<organism evidence="1 2">
    <name type="scientific">Rufibacter sediminis</name>
    <dbReference type="NCBI Taxonomy" id="2762756"/>
    <lineage>
        <taxon>Bacteria</taxon>
        <taxon>Pseudomonadati</taxon>
        <taxon>Bacteroidota</taxon>
        <taxon>Cytophagia</taxon>
        <taxon>Cytophagales</taxon>
        <taxon>Hymenobacteraceae</taxon>
        <taxon>Rufibacter</taxon>
    </lineage>
</organism>
<evidence type="ECO:0000313" key="1">
    <source>
        <dbReference type="EMBL" id="MBC3542234.1"/>
    </source>
</evidence>
<dbReference type="Proteomes" id="UP000659698">
    <property type="component" value="Unassembled WGS sequence"/>
</dbReference>
<gene>
    <name evidence="1" type="ORF">H7U12_21300</name>
</gene>
<comment type="caution">
    <text evidence="1">The sequence shown here is derived from an EMBL/GenBank/DDBJ whole genome shotgun (WGS) entry which is preliminary data.</text>
</comment>
<reference evidence="1 2" key="1">
    <citation type="journal article" date="2019" name="Int. J. Syst. Evol. Microbiol.">
        <title>Rufibacter sediminis sp. nov., isolated from freshwater lake sediment.</title>
        <authorList>
            <person name="Qu J.H."/>
            <person name="Zhang L.J."/>
            <person name="Fu Y.H."/>
            <person name="Li H.F."/>
        </authorList>
    </citation>
    <scope>NUCLEOTIDE SEQUENCE [LARGE SCALE GENOMIC DNA]</scope>
    <source>
        <strain evidence="1 2">H-1</strain>
    </source>
</reference>
<dbReference type="EMBL" id="JACOAF010000058">
    <property type="protein sequence ID" value="MBC3542234.1"/>
    <property type="molecule type" value="Genomic_DNA"/>
</dbReference>
<evidence type="ECO:0000313" key="2">
    <source>
        <dbReference type="Proteomes" id="UP000659698"/>
    </source>
</evidence>
<dbReference type="RefSeq" id="WP_186641942.1">
    <property type="nucleotide sequence ID" value="NZ_JACOAF010000058.1"/>
</dbReference>
<proteinExistence type="predicted"/>
<keyword evidence="2" id="KW-1185">Reference proteome</keyword>
<protein>
    <submittedName>
        <fullName evidence="1">Uncharacterized protein</fullName>
    </submittedName>
</protein>
<accession>A0ABR6VYK1</accession>
<sequence>MIKIEGSYIQYATGYDKVDITNADIDKAIKDLSTMDDEHGGFWVSVYGAETDEFVI</sequence>